<sequence>MTTKHFLTNGIDLYDHHGFNVNNPDDRLHGKIVGLLFCGDFSDSQLQSFVHHLRPFFNRVNGCDPATKEYTGKRGHVLDIVVVPGSTASDDNVREFLQKGTCPPFLHISPEHGGEIYKREAFGFEGEELALVIVNYDGSVISPTGIVDILSKGDSCLMGWQMKRKNEPVGGGEAGVREEVKLNGAVGSRTIVGGVALDLPF</sequence>
<gene>
    <name evidence="1" type="ORF">TrCOL_g3325</name>
</gene>
<comment type="caution">
    <text evidence="1">The sequence shown here is derived from an EMBL/GenBank/DDBJ whole genome shotgun (WGS) entry which is preliminary data.</text>
</comment>
<dbReference type="Proteomes" id="UP001165065">
    <property type="component" value="Unassembled WGS sequence"/>
</dbReference>
<keyword evidence="2" id="KW-1185">Reference proteome</keyword>
<evidence type="ECO:0000313" key="1">
    <source>
        <dbReference type="EMBL" id="GMI45053.1"/>
    </source>
</evidence>
<proteinExistence type="predicted"/>
<accession>A0A9W7GIU8</accession>
<dbReference type="EMBL" id="BRYA01000235">
    <property type="protein sequence ID" value="GMI45053.1"/>
    <property type="molecule type" value="Genomic_DNA"/>
</dbReference>
<organism evidence="1 2">
    <name type="scientific">Triparma columacea</name>
    <dbReference type="NCBI Taxonomy" id="722753"/>
    <lineage>
        <taxon>Eukaryota</taxon>
        <taxon>Sar</taxon>
        <taxon>Stramenopiles</taxon>
        <taxon>Ochrophyta</taxon>
        <taxon>Bolidophyceae</taxon>
        <taxon>Parmales</taxon>
        <taxon>Triparmaceae</taxon>
        <taxon>Triparma</taxon>
    </lineage>
</organism>
<protein>
    <submittedName>
        <fullName evidence="1">Uncharacterized protein</fullName>
    </submittedName>
</protein>
<name>A0A9W7GIU8_9STRA</name>
<reference evidence="2" key="1">
    <citation type="journal article" date="2023" name="Commun. Biol.">
        <title>Genome analysis of Parmales, the sister group of diatoms, reveals the evolutionary specialization of diatoms from phago-mixotrophs to photoautotrophs.</title>
        <authorList>
            <person name="Ban H."/>
            <person name="Sato S."/>
            <person name="Yoshikawa S."/>
            <person name="Yamada K."/>
            <person name="Nakamura Y."/>
            <person name="Ichinomiya M."/>
            <person name="Sato N."/>
            <person name="Blanc-Mathieu R."/>
            <person name="Endo H."/>
            <person name="Kuwata A."/>
            <person name="Ogata H."/>
        </authorList>
    </citation>
    <scope>NUCLEOTIDE SEQUENCE [LARGE SCALE GENOMIC DNA]</scope>
</reference>
<dbReference type="OrthoDB" id="189235at2759"/>
<dbReference type="AlphaFoldDB" id="A0A9W7GIU8"/>
<evidence type="ECO:0000313" key="2">
    <source>
        <dbReference type="Proteomes" id="UP001165065"/>
    </source>
</evidence>